<dbReference type="Proteomes" id="UP001272940">
    <property type="component" value="Unassembled WGS sequence"/>
</dbReference>
<reference evidence="4 6" key="4">
    <citation type="journal article" date="2023" name="FEMS Microbes">
        <title>Whole genomes of deep-sea sponge-associated bacteria exhibit high novel natural product potential.</title>
        <authorList>
            <person name="Hesketh-Best P.J."/>
            <person name="January G.G."/>
            <person name="Koch M.J."/>
            <person name="Warburton P.J."/>
            <person name="Howell K.L."/>
            <person name="Upton M."/>
        </authorList>
    </citation>
    <scope>NUCLEOTIDE SEQUENCE [LARGE SCALE GENOMIC DNA]</scope>
    <source>
        <strain evidence="4 6">PC206-O</strain>
    </source>
</reference>
<evidence type="ECO:0000313" key="6">
    <source>
        <dbReference type="Proteomes" id="UP001272940"/>
    </source>
</evidence>
<keyword evidence="2" id="KW-1278">Translocase</keyword>
<evidence type="ECO:0000256" key="1">
    <source>
        <dbReference type="ARBA" id="ARBA00022448"/>
    </source>
</evidence>
<dbReference type="EMBL" id="CP022048">
    <property type="protein sequence ID" value="ASE38335.1"/>
    <property type="molecule type" value="Genomic_DNA"/>
</dbReference>
<sequence>MGGLGRITGPAQAVVRQPCAHLLVEPTSALDLRHQLEVFRLVRDYARENAAVVVMALHDLQAASFVSDRILMLANGRGADKGRTGPGRNLLSLGRRLAGARPGRTCVQPNPGHWRTTCAMTDALGCGAH</sequence>
<reference evidence="5" key="1">
    <citation type="submission" date="2017-06" db="EMBL/GenBank/DDBJ databases">
        <title>FDA dAtabase for Regulatory Grade micrObial Sequences (FDA-ARGOS): Supporting development and validation of Infectious Disease Dx tests.</title>
        <authorList>
            <person name="Minogue T."/>
            <person name="Wolcott M."/>
            <person name="Wasieloski L."/>
            <person name="Aguilar W."/>
            <person name="Moore D."/>
            <person name="Tallon L."/>
            <person name="Sadzewicz L."/>
            <person name="Sengamalay N."/>
            <person name="Ott S."/>
            <person name="Godinez A."/>
            <person name="Nagaraj S."/>
            <person name="Nadendla S."/>
            <person name="Geyer C."/>
            <person name="Sichtig H."/>
        </authorList>
    </citation>
    <scope>NUCLEOTIDE SEQUENCE [LARGE SCALE GENOMIC DNA]</scope>
    <source>
        <strain evidence="5">FDAARGOS_289</strain>
    </source>
</reference>
<proteinExistence type="predicted"/>
<dbReference type="PANTHER" id="PTHR42794">
    <property type="entry name" value="HEMIN IMPORT ATP-BINDING PROTEIN HMUV"/>
    <property type="match status" value="1"/>
</dbReference>
<dbReference type="Gene3D" id="3.40.50.300">
    <property type="entry name" value="P-loop containing nucleotide triphosphate hydrolases"/>
    <property type="match status" value="1"/>
</dbReference>
<evidence type="ECO:0000313" key="3">
    <source>
        <dbReference type="EMBL" id="ASE38335.1"/>
    </source>
</evidence>
<dbReference type="SUPFAM" id="SSF52540">
    <property type="entry name" value="P-loop containing nucleoside triphosphate hydrolases"/>
    <property type="match status" value="1"/>
</dbReference>
<evidence type="ECO:0000313" key="4">
    <source>
        <dbReference type="EMBL" id="MDX2333576.1"/>
    </source>
</evidence>
<protein>
    <recommendedName>
        <fullName evidence="7">Hemin import ATP-binding protein HmuV</fullName>
    </recommendedName>
</protein>
<reference evidence="4" key="3">
    <citation type="submission" date="2022-06" db="EMBL/GenBank/DDBJ databases">
        <authorList>
            <person name="Hesketh-Best P.J."/>
            <person name="Koch M.J."/>
        </authorList>
    </citation>
    <scope>NUCLEOTIDE SEQUENCE</scope>
    <source>
        <strain evidence="4">PC206-O</strain>
    </source>
</reference>
<dbReference type="GeneID" id="34013272"/>
<evidence type="ECO:0000313" key="5">
    <source>
        <dbReference type="Proteomes" id="UP000197050"/>
    </source>
</evidence>
<dbReference type="Proteomes" id="UP000197050">
    <property type="component" value="Chromosome"/>
</dbReference>
<dbReference type="InterPro" id="IPR027417">
    <property type="entry name" value="P-loop_NTPase"/>
</dbReference>
<evidence type="ECO:0008006" key="7">
    <source>
        <dbReference type="Google" id="ProtNLM"/>
    </source>
</evidence>
<name>A0A1Z3U507_BREVE</name>
<gene>
    <name evidence="3" type="ORF">CEP68_01765</name>
    <name evidence="4" type="ORF">NJD11_01295</name>
</gene>
<keyword evidence="6" id="KW-1185">Reference proteome</keyword>
<organism evidence="3 5">
    <name type="scientific">Brevundimonas vesicularis</name>
    <name type="common">Pseudomonas vesicularis</name>
    <dbReference type="NCBI Taxonomy" id="41276"/>
    <lineage>
        <taxon>Bacteria</taxon>
        <taxon>Pseudomonadati</taxon>
        <taxon>Pseudomonadota</taxon>
        <taxon>Alphaproteobacteria</taxon>
        <taxon>Caulobacterales</taxon>
        <taxon>Caulobacteraceae</taxon>
        <taxon>Brevundimonas</taxon>
    </lineage>
</organism>
<dbReference type="AlphaFoldDB" id="A0A1Z3U507"/>
<dbReference type="EMBL" id="JAMYEC010000001">
    <property type="protein sequence ID" value="MDX2333576.1"/>
    <property type="molecule type" value="Genomic_DNA"/>
</dbReference>
<keyword evidence="1" id="KW-0813">Transport</keyword>
<dbReference type="PANTHER" id="PTHR42794:SF1">
    <property type="entry name" value="HEMIN IMPORT ATP-BINDING PROTEIN HMUV"/>
    <property type="match status" value="1"/>
</dbReference>
<dbReference type="RefSeq" id="WP_066626016.1">
    <property type="nucleotide sequence ID" value="NZ_CP022048.2"/>
</dbReference>
<accession>A0A1Z3U507</accession>
<evidence type="ECO:0000256" key="2">
    <source>
        <dbReference type="ARBA" id="ARBA00022967"/>
    </source>
</evidence>
<reference evidence="3" key="2">
    <citation type="submission" date="2017-12" db="EMBL/GenBank/DDBJ databases">
        <title>FDA dAtabase for Regulatory Grade micrObial Sequences (FDA-ARGOS): Supporting development and validation of Infectious Disease Dx tests.</title>
        <authorList>
            <person name="Campos J."/>
            <person name="Goldberg B."/>
            <person name="Tallon L."/>
            <person name="Sadzewicz L."/>
            <person name="Sengamalay N."/>
            <person name="Ott S."/>
            <person name="Godinez A."/>
            <person name="Nagaraj S."/>
            <person name="Vavikolanu K."/>
            <person name="Vyas G."/>
            <person name="Nadendla S."/>
            <person name="Aluvathingal J."/>
            <person name="Geyer C."/>
            <person name="Nandy P."/>
            <person name="Hobson J."/>
            <person name="Sichtig H."/>
        </authorList>
    </citation>
    <scope>NUCLEOTIDE SEQUENCE</scope>
    <source>
        <strain evidence="3">FDAARGOS_289</strain>
    </source>
</reference>
<dbReference type="KEGG" id="bvc:CEP68_01765"/>